<dbReference type="Proteomes" id="UP000439550">
    <property type="component" value="Unassembled WGS sequence"/>
</dbReference>
<keyword evidence="1" id="KW-0472">Membrane</keyword>
<organism evidence="2 3">
    <name type="scientific">Lactococcus hircilactis</name>
    <dbReference type="NCBI Taxonomy" id="1494462"/>
    <lineage>
        <taxon>Bacteria</taxon>
        <taxon>Bacillati</taxon>
        <taxon>Bacillota</taxon>
        <taxon>Bacilli</taxon>
        <taxon>Lactobacillales</taxon>
        <taxon>Streptococcaceae</taxon>
        <taxon>Lactococcus</taxon>
    </lineage>
</organism>
<feature type="transmembrane region" description="Helical" evidence="1">
    <location>
        <begin position="39"/>
        <end position="59"/>
    </location>
</feature>
<feature type="transmembrane region" description="Helical" evidence="1">
    <location>
        <begin position="153"/>
        <end position="175"/>
    </location>
</feature>
<evidence type="ECO:0000256" key="1">
    <source>
        <dbReference type="SAM" id="Phobius"/>
    </source>
</evidence>
<proteinExistence type="predicted"/>
<keyword evidence="1" id="KW-1133">Transmembrane helix</keyword>
<dbReference type="OrthoDB" id="9951435at2"/>
<reference evidence="2 3" key="1">
    <citation type="submission" date="2019-10" db="EMBL/GenBank/DDBJ databases">
        <authorList>
            <person name="Dong K."/>
        </authorList>
    </citation>
    <scope>NUCLEOTIDE SEQUENCE [LARGE SCALE GENOMIC DNA]</scope>
    <source>
        <strain evidence="2 3">DSM 28960</strain>
    </source>
</reference>
<keyword evidence="1" id="KW-0812">Transmembrane</keyword>
<keyword evidence="3" id="KW-1185">Reference proteome</keyword>
<feature type="transmembrane region" description="Helical" evidence="1">
    <location>
        <begin position="127"/>
        <end position="147"/>
    </location>
</feature>
<dbReference type="AlphaFoldDB" id="A0A7X2D1I7"/>
<name>A0A7X2D1I7_9LACT</name>
<dbReference type="EMBL" id="WITJ01000007">
    <property type="protein sequence ID" value="MQW39517.1"/>
    <property type="molecule type" value="Genomic_DNA"/>
</dbReference>
<sequence length="191" mass="21811">MVMEKSKIIFLRTEDMVNYYINIENYQLYTRSSPNSKSIAGVQLVSFSGAIATILGIVSKGNNFFENVRNNLIILVVMWGIVLLVSILLSILMLRERKRLNRRENLVLKKKNIEDKALLNRSYKANYVLSIAFLGPVGMIVGSFYFVKNANMLFFVCMVVATMLSSLTSTFALSIPKRYKLLRKLKKTGMF</sequence>
<evidence type="ECO:0000313" key="2">
    <source>
        <dbReference type="EMBL" id="MQW39517.1"/>
    </source>
</evidence>
<protein>
    <submittedName>
        <fullName evidence="2">Uncharacterized protein</fullName>
    </submittedName>
</protein>
<feature type="transmembrane region" description="Helical" evidence="1">
    <location>
        <begin position="71"/>
        <end position="94"/>
    </location>
</feature>
<gene>
    <name evidence="2" type="ORF">GHI93_06140</name>
</gene>
<comment type="caution">
    <text evidence="2">The sequence shown here is derived from an EMBL/GenBank/DDBJ whole genome shotgun (WGS) entry which is preliminary data.</text>
</comment>
<evidence type="ECO:0000313" key="3">
    <source>
        <dbReference type="Proteomes" id="UP000439550"/>
    </source>
</evidence>
<accession>A0A7X2D1I7</accession>